<protein>
    <submittedName>
        <fullName evidence="1">CLUMA_CG010608, isoform A</fullName>
    </submittedName>
</protein>
<dbReference type="Proteomes" id="UP000183832">
    <property type="component" value="Unassembled WGS sequence"/>
</dbReference>
<dbReference type="EMBL" id="CVRI01000047">
    <property type="protein sequence ID" value="CRK97211.1"/>
    <property type="molecule type" value="Genomic_DNA"/>
</dbReference>
<accession>A0A1J1IAG9</accession>
<sequence>MEDALKCRAQQLANEPSTTTIVSSFSDSCFSVLLNSATDFLVASGMGARVFHDHYTLINICVTET</sequence>
<dbReference type="AlphaFoldDB" id="A0A1J1IAG9"/>
<gene>
    <name evidence="1" type="ORF">CLUMA_CG010608</name>
</gene>
<name>A0A1J1IAG9_9DIPT</name>
<evidence type="ECO:0000313" key="1">
    <source>
        <dbReference type="EMBL" id="CRK97211.1"/>
    </source>
</evidence>
<organism evidence="1 2">
    <name type="scientific">Clunio marinus</name>
    <dbReference type="NCBI Taxonomy" id="568069"/>
    <lineage>
        <taxon>Eukaryota</taxon>
        <taxon>Metazoa</taxon>
        <taxon>Ecdysozoa</taxon>
        <taxon>Arthropoda</taxon>
        <taxon>Hexapoda</taxon>
        <taxon>Insecta</taxon>
        <taxon>Pterygota</taxon>
        <taxon>Neoptera</taxon>
        <taxon>Endopterygota</taxon>
        <taxon>Diptera</taxon>
        <taxon>Nematocera</taxon>
        <taxon>Chironomoidea</taxon>
        <taxon>Chironomidae</taxon>
        <taxon>Clunio</taxon>
    </lineage>
</organism>
<reference evidence="1 2" key="1">
    <citation type="submission" date="2015-04" db="EMBL/GenBank/DDBJ databases">
        <authorList>
            <person name="Syromyatnikov M.Y."/>
            <person name="Popov V.N."/>
        </authorList>
    </citation>
    <scope>NUCLEOTIDE SEQUENCE [LARGE SCALE GENOMIC DNA]</scope>
</reference>
<evidence type="ECO:0000313" key="2">
    <source>
        <dbReference type="Proteomes" id="UP000183832"/>
    </source>
</evidence>
<keyword evidence="2" id="KW-1185">Reference proteome</keyword>
<proteinExistence type="predicted"/>